<dbReference type="PANTHER" id="PTHR43285:SF2">
    <property type="entry name" value="ANTHRANILATE PHOSPHORIBOSYLTRANSFERASE"/>
    <property type="match status" value="1"/>
</dbReference>
<evidence type="ECO:0000259" key="4">
    <source>
        <dbReference type="Pfam" id="PF02885"/>
    </source>
</evidence>
<feature type="domain" description="Glycosyl transferase family 3 N-terminal" evidence="4">
    <location>
        <begin position="18"/>
        <end position="83"/>
    </location>
</feature>
<reference evidence="5 6" key="1">
    <citation type="submission" date="2014-04" db="EMBL/GenBank/DDBJ databases">
        <authorList>
            <consortium name="DOE Joint Genome Institute"/>
            <person name="Kuo A."/>
            <person name="Zuccaro A."/>
            <person name="Kohler A."/>
            <person name="Nagy L.G."/>
            <person name="Floudas D."/>
            <person name="Copeland A."/>
            <person name="Barry K.W."/>
            <person name="Cichocki N."/>
            <person name="Veneault-Fourrey C."/>
            <person name="LaButti K."/>
            <person name="Lindquist E.A."/>
            <person name="Lipzen A."/>
            <person name="Lundell T."/>
            <person name="Morin E."/>
            <person name="Murat C."/>
            <person name="Sun H."/>
            <person name="Tunlid A."/>
            <person name="Henrissat B."/>
            <person name="Grigoriev I.V."/>
            <person name="Hibbett D.S."/>
            <person name="Martin F."/>
            <person name="Nordberg H.P."/>
            <person name="Cantor M.N."/>
            <person name="Hua S.X."/>
        </authorList>
    </citation>
    <scope>NUCLEOTIDE SEQUENCE [LARGE SCALE GENOMIC DNA]</scope>
    <source>
        <strain evidence="5 6">MAFF 305830</strain>
    </source>
</reference>
<evidence type="ECO:0000259" key="3">
    <source>
        <dbReference type="Pfam" id="PF00591"/>
    </source>
</evidence>
<dbReference type="InterPro" id="IPR017459">
    <property type="entry name" value="Glycosyl_Trfase_fam3_N_dom"/>
</dbReference>
<dbReference type="EMBL" id="KN824311">
    <property type="protein sequence ID" value="KIM25792.1"/>
    <property type="molecule type" value="Genomic_DNA"/>
</dbReference>
<gene>
    <name evidence="5" type="ORF">M408DRAFT_204287</name>
</gene>
<evidence type="ECO:0000313" key="6">
    <source>
        <dbReference type="Proteomes" id="UP000054097"/>
    </source>
</evidence>
<dbReference type="PANTHER" id="PTHR43285">
    <property type="entry name" value="ANTHRANILATE PHOSPHORIBOSYLTRANSFERASE"/>
    <property type="match status" value="1"/>
</dbReference>
<dbReference type="NCBIfam" id="TIGR01245">
    <property type="entry name" value="trpD"/>
    <property type="match status" value="1"/>
</dbReference>
<dbReference type="Gene3D" id="1.20.970.10">
    <property type="entry name" value="Transferase, Pyrimidine Nucleoside Phosphorylase, Chain C"/>
    <property type="match status" value="1"/>
</dbReference>
<dbReference type="SUPFAM" id="SSF52418">
    <property type="entry name" value="Nucleoside phosphorylase/phosphoribosyltransferase catalytic domain"/>
    <property type="match status" value="1"/>
</dbReference>
<evidence type="ECO:0008006" key="7">
    <source>
        <dbReference type="Google" id="ProtNLM"/>
    </source>
</evidence>
<dbReference type="GO" id="GO:0005829">
    <property type="term" value="C:cytosol"/>
    <property type="evidence" value="ECO:0007669"/>
    <property type="project" value="TreeGrafter"/>
</dbReference>
<evidence type="ECO:0000256" key="2">
    <source>
        <dbReference type="ARBA" id="ARBA00022679"/>
    </source>
</evidence>
<dbReference type="InterPro" id="IPR000312">
    <property type="entry name" value="Glycosyl_Trfase_fam3"/>
</dbReference>
<accession>A0A0C2X992</accession>
<proteinExistence type="inferred from homology"/>
<dbReference type="Pfam" id="PF00591">
    <property type="entry name" value="Glycos_transf_3"/>
    <property type="match status" value="1"/>
</dbReference>
<feature type="domain" description="Glycosyl transferase family 3" evidence="3">
    <location>
        <begin position="97"/>
        <end position="361"/>
    </location>
</feature>
<dbReference type="InterPro" id="IPR035902">
    <property type="entry name" value="Nuc_phospho_transferase"/>
</dbReference>
<dbReference type="GO" id="GO:0000162">
    <property type="term" value="P:L-tryptophan biosynthetic process"/>
    <property type="evidence" value="ECO:0007669"/>
    <property type="project" value="InterPro"/>
</dbReference>
<evidence type="ECO:0000256" key="1">
    <source>
        <dbReference type="ARBA" id="ARBA00022676"/>
    </source>
</evidence>
<reference evidence="6" key="2">
    <citation type="submission" date="2015-01" db="EMBL/GenBank/DDBJ databases">
        <title>Evolutionary Origins and Diversification of the Mycorrhizal Mutualists.</title>
        <authorList>
            <consortium name="DOE Joint Genome Institute"/>
            <consortium name="Mycorrhizal Genomics Consortium"/>
            <person name="Kohler A."/>
            <person name="Kuo A."/>
            <person name="Nagy L.G."/>
            <person name="Floudas D."/>
            <person name="Copeland A."/>
            <person name="Barry K.W."/>
            <person name="Cichocki N."/>
            <person name="Veneault-Fourrey C."/>
            <person name="LaButti K."/>
            <person name="Lindquist E.A."/>
            <person name="Lipzen A."/>
            <person name="Lundell T."/>
            <person name="Morin E."/>
            <person name="Murat C."/>
            <person name="Riley R."/>
            <person name="Ohm R."/>
            <person name="Sun H."/>
            <person name="Tunlid A."/>
            <person name="Henrissat B."/>
            <person name="Grigoriev I.V."/>
            <person name="Hibbett D.S."/>
            <person name="Martin F."/>
        </authorList>
    </citation>
    <scope>NUCLEOTIDE SEQUENCE [LARGE SCALE GENOMIC DNA]</scope>
    <source>
        <strain evidence="6">MAFF 305830</strain>
    </source>
</reference>
<evidence type="ECO:0000313" key="5">
    <source>
        <dbReference type="EMBL" id="KIM25792.1"/>
    </source>
</evidence>
<keyword evidence="6" id="KW-1185">Reference proteome</keyword>
<dbReference type="HAMAP" id="MF_00211">
    <property type="entry name" value="TrpD"/>
    <property type="match status" value="1"/>
</dbReference>
<protein>
    <recommendedName>
        <fullName evidence="7">Glycosyl transferase family 3 domain-containing protein</fullName>
    </recommendedName>
</protein>
<dbReference type="Pfam" id="PF02885">
    <property type="entry name" value="Glycos_trans_3N"/>
    <property type="match status" value="1"/>
</dbReference>
<organism evidence="5 6">
    <name type="scientific">Serendipita vermifera MAFF 305830</name>
    <dbReference type="NCBI Taxonomy" id="933852"/>
    <lineage>
        <taxon>Eukaryota</taxon>
        <taxon>Fungi</taxon>
        <taxon>Dikarya</taxon>
        <taxon>Basidiomycota</taxon>
        <taxon>Agaricomycotina</taxon>
        <taxon>Agaricomycetes</taxon>
        <taxon>Sebacinales</taxon>
        <taxon>Serendipitaceae</taxon>
        <taxon>Serendipita</taxon>
    </lineage>
</organism>
<dbReference type="STRING" id="933852.A0A0C2X992"/>
<dbReference type="OrthoDB" id="427800at2759"/>
<keyword evidence="2" id="KW-0808">Transferase</keyword>
<sequence>MSQGAQTNRETMNPESFKRLLAKLISSPRSFTRSDTVLAMEHLLEPASTMPSQIGSFLTALHMSGMESHSEILAGGAEVLRRHSVPIPPEARSASSRVVDIVGTGGDGHNTFNVSTTAAVVAAGAGAQVLKHGNKASTSSSGSADLLMALGCPLSAPSLPTPPSASYPSFRFFLAPHYHPLLAPLAPVRRSLPHRTLLNLLGPLVNPARPEGIVLGVAHSSLGETFVQALSKDETIKHAMVVCGEEHLDEISCAGRTRVWEYKRGEPGEPSSFKESIISPETFGLKMHPLSSVGGGKGPEENSVIFKQLLMARDEEALQALEPILEFVLMNAAAVLVVAGISSDLKDGVRLAKESILSGSAWNVFKGFRDWDRAISGLEAM</sequence>
<keyword evidence="1" id="KW-0328">Glycosyltransferase</keyword>
<dbReference type="InterPro" id="IPR005940">
    <property type="entry name" value="Anthranilate_Pribosyl_Tfrase"/>
</dbReference>
<dbReference type="Gene3D" id="3.40.1030.10">
    <property type="entry name" value="Nucleoside phosphorylase/phosphoribosyltransferase catalytic domain"/>
    <property type="match status" value="1"/>
</dbReference>
<name>A0A0C2X992_SERVB</name>
<dbReference type="HOGENOM" id="CLU_034315_2_1_1"/>
<dbReference type="Proteomes" id="UP000054097">
    <property type="component" value="Unassembled WGS sequence"/>
</dbReference>
<dbReference type="AlphaFoldDB" id="A0A0C2X992"/>
<dbReference type="GO" id="GO:0004048">
    <property type="term" value="F:anthranilate phosphoribosyltransferase activity"/>
    <property type="evidence" value="ECO:0007669"/>
    <property type="project" value="InterPro"/>
</dbReference>